<reference evidence="2 4" key="1">
    <citation type="submission" date="2016-12" db="EMBL/GenBank/DDBJ databases">
        <title>Draft genome sequence of Roseomonas mucosa strain AU37, isolated from a peripheral intravenous catheter.</title>
        <authorList>
            <person name="Choudhury M.A."/>
            <person name="Sidjabat H.E."/>
            <person name="Wailan A.M."/>
            <person name="Zhang L."/>
            <person name="Marsh N.M."/>
            <person name="Rickard C.M."/>
            <person name="Davies M."/>
            <person name="Mcmillan D.J."/>
        </authorList>
    </citation>
    <scope>NUCLEOTIDE SEQUENCE [LARGE SCALE GENOMIC DNA]</scope>
    <source>
        <strain evidence="2 4">SAVE376</strain>
    </source>
</reference>
<evidence type="ECO:0000313" key="3">
    <source>
        <dbReference type="EMBL" id="SUE40762.1"/>
    </source>
</evidence>
<evidence type="ECO:0000313" key="5">
    <source>
        <dbReference type="Proteomes" id="UP000254919"/>
    </source>
</evidence>
<reference evidence="3 5" key="2">
    <citation type="submission" date="2018-06" db="EMBL/GenBank/DDBJ databases">
        <authorList>
            <consortium name="Pathogen Informatics"/>
            <person name="Doyle S."/>
        </authorList>
    </citation>
    <scope>NUCLEOTIDE SEQUENCE [LARGE SCALE GENOMIC DNA]</scope>
    <source>
        <strain evidence="3 5">NCTC13291</strain>
    </source>
</reference>
<dbReference type="Proteomes" id="UP000254919">
    <property type="component" value="Unassembled WGS sequence"/>
</dbReference>
<dbReference type="STRING" id="207340.APZ41_000185"/>
<gene>
    <name evidence="2" type="ORF">APZ41_000185</name>
    <name evidence="3" type="ORF">NCTC13291_02331</name>
</gene>
<sequence>MRFRLRHFLATLALFTGMMAHHPASAQIELGQTGLTLTLTPTASTDYTFRGVSQTRNRPAIQGLIDIQHTSGFYVGAFASNVSFKGLDARQEVDMLGGYRFTSGGLALDGGFVWYNYPGYSSRTGGGLDMSFFEFAAKASYEIAPVKVLGSFYYSPDFQLDARNAYYVEGGVELKMPLDVTLAGRYGYQWIDRNVNYGLPDFGNWSVALSRSFYGALVTVGYYDTDVKKRECGGGQKICDARAMVSLSYTF</sequence>
<keyword evidence="1" id="KW-0732">Signal</keyword>
<dbReference type="Proteomes" id="UP000054844">
    <property type="component" value="Unassembled WGS sequence"/>
</dbReference>
<feature type="signal peptide" evidence="1">
    <location>
        <begin position="1"/>
        <end position="26"/>
    </location>
</feature>
<proteinExistence type="predicted"/>
<evidence type="ECO:0000256" key="1">
    <source>
        <dbReference type="SAM" id="SignalP"/>
    </source>
</evidence>
<dbReference type="EMBL" id="LLWF02000001">
    <property type="protein sequence ID" value="ONH85047.1"/>
    <property type="molecule type" value="Genomic_DNA"/>
</dbReference>
<dbReference type="RefSeq" id="WP_037250064.1">
    <property type="nucleotide sequence ID" value="NZ_AP031462.1"/>
</dbReference>
<evidence type="ECO:0000313" key="4">
    <source>
        <dbReference type="Proteomes" id="UP000054844"/>
    </source>
</evidence>
<dbReference type="Pfam" id="PF09694">
    <property type="entry name" value="Gcw_chp"/>
    <property type="match status" value="1"/>
</dbReference>
<dbReference type="EMBL" id="UGVN01000001">
    <property type="protein sequence ID" value="SUE40762.1"/>
    <property type="molecule type" value="Genomic_DNA"/>
</dbReference>
<organism evidence="2 4">
    <name type="scientific">Roseomonas mucosa</name>
    <dbReference type="NCBI Taxonomy" id="207340"/>
    <lineage>
        <taxon>Bacteria</taxon>
        <taxon>Pseudomonadati</taxon>
        <taxon>Pseudomonadota</taxon>
        <taxon>Alphaproteobacteria</taxon>
        <taxon>Acetobacterales</taxon>
        <taxon>Roseomonadaceae</taxon>
        <taxon>Roseomonas</taxon>
    </lineage>
</organism>
<name>A0A1S8DB82_9PROT</name>
<dbReference type="GeneID" id="99633377"/>
<protein>
    <submittedName>
        <fullName evidence="3">Bacterial protein of uncharacterized function (Gcw_chp)</fullName>
    </submittedName>
</protein>
<evidence type="ECO:0000313" key="2">
    <source>
        <dbReference type="EMBL" id="ONH85047.1"/>
    </source>
</evidence>
<dbReference type="InterPro" id="IPR010239">
    <property type="entry name" value="CHP02001"/>
</dbReference>
<dbReference type="AlphaFoldDB" id="A0A1S8DB82"/>
<keyword evidence="4" id="KW-1185">Reference proteome</keyword>
<feature type="chain" id="PRO_5036025726" evidence="1">
    <location>
        <begin position="27"/>
        <end position="251"/>
    </location>
</feature>
<dbReference type="OrthoDB" id="9793561at2"/>
<dbReference type="NCBIfam" id="TIGR02001">
    <property type="entry name" value="gcw_chp"/>
    <property type="match status" value="1"/>
</dbReference>
<accession>A0A1S8DB82</accession>